<evidence type="ECO:0000313" key="2">
    <source>
        <dbReference type="EMBL" id="MFC4822670.1"/>
    </source>
</evidence>
<feature type="domain" description="GIY-YIG" evidence="1">
    <location>
        <begin position="1"/>
        <end position="233"/>
    </location>
</feature>
<organism evidence="2 3">
    <name type="scientific">Halorussus aquaticus</name>
    <dbReference type="NCBI Taxonomy" id="2953748"/>
    <lineage>
        <taxon>Archaea</taxon>
        <taxon>Methanobacteriati</taxon>
        <taxon>Methanobacteriota</taxon>
        <taxon>Stenosarchaea group</taxon>
        <taxon>Halobacteria</taxon>
        <taxon>Halobacteriales</taxon>
        <taxon>Haladaptataceae</taxon>
        <taxon>Halorussus</taxon>
    </lineage>
</organism>
<dbReference type="GeneID" id="73046289"/>
<accession>A0ABD5PWR3</accession>
<sequence length="236" mass="27282">MTRRTDLDRFYELLRELRERVGGYRFLANSTGRMDWPERGVYFFFAREVTRANDDQPRVCRVGTHAVSVGSGTTLWDRLRSHRGTFRGGHEDGGNHRGSVFRLRVGEALIDREGLADEYPYWGEGSSAPKEGLRDEEYDMEKRVSFYVRGMPLLWVEIDDDPGPESDRAYVEQNAIALLSNYRRESLDSRDTRWLGTNSSSPEIRRSGLWNVNHVEEDYDPAFLDVLERYVGEMGG</sequence>
<dbReference type="Pfam" id="PF26468">
    <property type="entry name" value="GIY_YIG_3"/>
    <property type="match status" value="1"/>
</dbReference>
<dbReference type="EMBL" id="JBHSHT010000001">
    <property type="protein sequence ID" value="MFC4822670.1"/>
    <property type="molecule type" value="Genomic_DNA"/>
</dbReference>
<name>A0ABD5PWR3_9EURY</name>
<evidence type="ECO:0000313" key="3">
    <source>
        <dbReference type="Proteomes" id="UP001595945"/>
    </source>
</evidence>
<dbReference type="AlphaFoldDB" id="A0ABD5PWR3"/>
<gene>
    <name evidence="2" type="ORF">ACFO9K_00195</name>
</gene>
<comment type="caution">
    <text evidence="2">The sequence shown here is derived from an EMBL/GenBank/DDBJ whole genome shotgun (WGS) entry which is preliminary data.</text>
</comment>
<dbReference type="Proteomes" id="UP001595945">
    <property type="component" value="Unassembled WGS sequence"/>
</dbReference>
<dbReference type="RefSeq" id="WP_254267804.1">
    <property type="nucleotide sequence ID" value="NZ_CP100400.1"/>
</dbReference>
<proteinExistence type="predicted"/>
<protein>
    <recommendedName>
        <fullName evidence="1">GIY-YIG domain-containing protein</fullName>
    </recommendedName>
</protein>
<keyword evidence="3" id="KW-1185">Reference proteome</keyword>
<evidence type="ECO:0000259" key="1">
    <source>
        <dbReference type="Pfam" id="PF26468"/>
    </source>
</evidence>
<reference evidence="2 3" key="1">
    <citation type="journal article" date="2019" name="Int. J. Syst. Evol. Microbiol.">
        <title>The Global Catalogue of Microorganisms (GCM) 10K type strain sequencing project: providing services to taxonomists for standard genome sequencing and annotation.</title>
        <authorList>
            <consortium name="The Broad Institute Genomics Platform"/>
            <consortium name="The Broad Institute Genome Sequencing Center for Infectious Disease"/>
            <person name="Wu L."/>
            <person name="Ma J."/>
        </authorList>
    </citation>
    <scope>NUCLEOTIDE SEQUENCE [LARGE SCALE GENOMIC DNA]</scope>
    <source>
        <strain evidence="2 3">XZYJ18</strain>
    </source>
</reference>
<dbReference type="InterPro" id="IPR058782">
    <property type="entry name" value="GIY_YIG_3"/>
</dbReference>